<evidence type="ECO:0000313" key="3">
    <source>
        <dbReference type="Proteomes" id="UP000613160"/>
    </source>
</evidence>
<name>A0A917D7K2_9HYPH</name>
<evidence type="ECO:0000259" key="1">
    <source>
        <dbReference type="Pfam" id="PF12680"/>
    </source>
</evidence>
<feature type="domain" description="SnoaL-like" evidence="1">
    <location>
        <begin position="8"/>
        <end position="117"/>
    </location>
</feature>
<dbReference type="Proteomes" id="UP000613160">
    <property type="component" value="Unassembled WGS sequence"/>
</dbReference>
<dbReference type="EMBL" id="BMJJ01000002">
    <property type="protein sequence ID" value="GGD11699.1"/>
    <property type="molecule type" value="Genomic_DNA"/>
</dbReference>
<dbReference type="InterPro" id="IPR037401">
    <property type="entry name" value="SnoaL-like"/>
</dbReference>
<gene>
    <name evidence="2" type="ORF">GCM10011335_13340</name>
</gene>
<dbReference type="AlphaFoldDB" id="A0A917D7K2"/>
<accession>A0A917D7K2</accession>
<organism evidence="2 3">
    <name type="scientific">Aureimonas glaciei</name>
    <dbReference type="NCBI Taxonomy" id="1776957"/>
    <lineage>
        <taxon>Bacteria</taxon>
        <taxon>Pseudomonadati</taxon>
        <taxon>Pseudomonadota</taxon>
        <taxon>Alphaproteobacteria</taxon>
        <taxon>Hyphomicrobiales</taxon>
        <taxon>Aurantimonadaceae</taxon>
        <taxon>Aureimonas</taxon>
    </lineage>
</organism>
<dbReference type="RefSeq" id="WP_188849775.1">
    <property type="nucleotide sequence ID" value="NZ_BMJJ01000002.1"/>
</dbReference>
<keyword evidence="2" id="KW-0413">Isomerase</keyword>
<protein>
    <submittedName>
        <fullName evidence="2">Ketosteroid isomerase</fullName>
    </submittedName>
</protein>
<dbReference type="Pfam" id="PF12680">
    <property type="entry name" value="SnoaL_2"/>
    <property type="match status" value="1"/>
</dbReference>
<proteinExistence type="predicted"/>
<evidence type="ECO:0000313" key="2">
    <source>
        <dbReference type="EMBL" id="GGD11699.1"/>
    </source>
</evidence>
<comment type="caution">
    <text evidence="2">The sequence shown here is derived from an EMBL/GenBank/DDBJ whole genome shotgun (WGS) entry which is preliminary data.</text>
</comment>
<dbReference type="SUPFAM" id="SSF54427">
    <property type="entry name" value="NTF2-like"/>
    <property type="match status" value="1"/>
</dbReference>
<dbReference type="InterPro" id="IPR032710">
    <property type="entry name" value="NTF2-like_dom_sf"/>
</dbReference>
<reference evidence="2" key="2">
    <citation type="submission" date="2020-09" db="EMBL/GenBank/DDBJ databases">
        <authorList>
            <person name="Sun Q."/>
            <person name="Zhou Y."/>
        </authorList>
    </citation>
    <scope>NUCLEOTIDE SEQUENCE</scope>
    <source>
        <strain evidence="2">CGMCC 1.15493</strain>
    </source>
</reference>
<keyword evidence="3" id="KW-1185">Reference proteome</keyword>
<dbReference type="GO" id="GO:0016853">
    <property type="term" value="F:isomerase activity"/>
    <property type="evidence" value="ECO:0007669"/>
    <property type="project" value="UniProtKB-KW"/>
</dbReference>
<dbReference type="Gene3D" id="3.10.450.50">
    <property type="match status" value="1"/>
</dbReference>
<reference evidence="2" key="1">
    <citation type="journal article" date="2014" name="Int. J. Syst. Evol. Microbiol.">
        <title>Complete genome sequence of Corynebacterium casei LMG S-19264T (=DSM 44701T), isolated from a smear-ripened cheese.</title>
        <authorList>
            <consortium name="US DOE Joint Genome Institute (JGI-PGF)"/>
            <person name="Walter F."/>
            <person name="Albersmeier A."/>
            <person name="Kalinowski J."/>
            <person name="Ruckert C."/>
        </authorList>
    </citation>
    <scope>NUCLEOTIDE SEQUENCE</scope>
    <source>
        <strain evidence="2">CGMCC 1.15493</strain>
    </source>
</reference>
<sequence length="122" mass="13626">METALALVRHIYERFNARDIDAVLAVLGDDVAWANGMDGGHVHGHAALRDYWTRQWALVSPHVEPQKIARADDGTIVVDVLQSIRDLDGNPLEGQFHGLTDRTVAHIFRFEQGKVARFDIGD</sequence>